<keyword evidence="5" id="KW-0961">Cell wall biogenesis/degradation</keyword>
<dbReference type="GO" id="GO:0019867">
    <property type="term" value="C:outer membrane"/>
    <property type="evidence" value="ECO:0007669"/>
    <property type="project" value="TreeGrafter"/>
</dbReference>
<comment type="similarity">
    <text evidence="2">Belongs to the N-acetylmuramoyl-L-alanine amidase 2 family.</text>
</comment>
<dbReference type="SUPFAM" id="SSF55846">
    <property type="entry name" value="N-acetylmuramoyl-L-alanine amidase-like"/>
    <property type="match status" value="1"/>
</dbReference>
<accession>A0A1G7DLZ7</accession>
<dbReference type="EC" id="3.5.1.28" evidence="3"/>
<evidence type="ECO:0000313" key="9">
    <source>
        <dbReference type="Proteomes" id="UP000183685"/>
    </source>
</evidence>
<evidence type="ECO:0000256" key="2">
    <source>
        <dbReference type="ARBA" id="ARBA00007553"/>
    </source>
</evidence>
<dbReference type="InterPro" id="IPR036366">
    <property type="entry name" value="PGBDSf"/>
</dbReference>
<dbReference type="SUPFAM" id="SSF47090">
    <property type="entry name" value="PGBD-like"/>
    <property type="match status" value="1"/>
</dbReference>
<dbReference type="GO" id="GO:0008745">
    <property type="term" value="F:N-acetylmuramoyl-L-alanine amidase activity"/>
    <property type="evidence" value="ECO:0007669"/>
    <property type="project" value="UniProtKB-EC"/>
</dbReference>
<dbReference type="AlphaFoldDB" id="A0A1G7DLZ7"/>
<keyword evidence="4" id="KW-0378">Hydrolase</keyword>
<dbReference type="PANTHER" id="PTHR30417:SF1">
    <property type="entry name" value="N-ACETYLMURAMOYL-L-ALANINE AMIDASE AMID"/>
    <property type="match status" value="1"/>
</dbReference>
<dbReference type="InterPro" id="IPR051206">
    <property type="entry name" value="NAMLAA_amidase_2"/>
</dbReference>
<feature type="region of interest" description="Disordered" evidence="6">
    <location>
        <begin position="1"/>
        <end position="20"/>
    </location>
</feature>
<proteinExistence type="inferred from homology"/>
<protein>
    <recommendedName>
        <fullName evidence="3">N-acetylmuramoyl-L-alanine amidase</fullName>
        <ecNumber evidence="3">3.5.1.28</ecNumber>
    </recommendedName>
</protein>
<dbReference type="Gene3D" id="3.40.80.10">
    <property type="entry name" value="Peptidoglycan recognition protein-like"/>
    <property type="match status" value="1"/>
</dbReference>
<dbReference type="GO" id="GO:0009254">
    <property type="term" value="P:peptidoglycan turnover"/>
    <property type="evidence" value="ECO:0007669"/>
    <property type="project" value="TreeGrafter"/>
</dbReference>
<dbReference type="InterPro" id="IPR036365">
    <property type="entry name" value="PGBD-like_sf"/>
</dbReference>
<evidence type="ECO:0000259" key="7">
    <source>
        <dbReference type="SMART" id="SM00644"/>
    </source>
</evidence>
<evidence type="ECO:0000256" key="1">
    <source>
        <dbReference type="ARBA" id="ARBA00001561"/>
    </source>
</evidence>
<dbReference type="Pfam" id="PF01510">
    <property type="entry name" value="Amidase_2"/>
    <property type="match status" value="1"/>
</dbReference>
<dbReference type="SMART" id="SM00644">
    <property type="entry name" value="Ami_2"/>
    <property type="match status" value="1"/>
</dbReference>
<evidence type="ECO:0000313" key="8">
    <source>
        <dbReference type="EMBL" id="SDE52547.1"/>
    </source>
</evidence>
<dbReference type="InterPro" id="IPR002502">
    <property type="entry name" value="Amidase_domain"/>
</dbReference>
<evidence type="ECO:0000256" key="3">
    <source>
        <dbReference type="ARBA" id="ARBA00011901"/>
    </source>
</evidence>
<feature type="domain" description="N-acetylmuramoyl-L-alanine amidase" evidence="7">
    <location>
        <begin position="11"/>
        <end position="146"/>
    </location>
</feature>
<dbReference type="Gene3D" id="1.10.101.10">
    <property type="entry name" value="PGBD-like superfamily/PGBD"/>
    <property type="match status" value="1"/>
</dbReference>
<keyword evidence="9" id="KW-1185">Reference proteome</keyword>
<dbReference type="OrthoDB" id="9794842at2"/>
<dbReference type="EMBL" id="FNAK01000007">
    <property type="protein sequence ID" value="SDE52547.1"/>
    <property type="molecule type" value="Genomic_DNA"/>
</dbReference>
<organism evidence="8 9">
    <name type="scientific">Kordiimonas lacus</name>
    <dbReference type="NCBI Taxonomy" id="637679"/>
    <lineage>
        <taxon>Bacteria</taxon>
        <taxon>Pseudomonadati</taxon>
        <taxon>Pseudomonadota</taxon>
        <taxon>Alphaproteobacteria</taxon>
        <taxon>Kordiimonadales</taxon>
        <taxon>Kordiimonadaceae</taxon>
        <taxon>Kordiimonas</taxon>
    </lineage>
</organism>
<gene>
    <name evidence="8" type="ORF">SAMN04488071_3170</name>
</gene>
<dbReference type="CDD" id="cd06583">
    <property type="entry name" value="PGRP"/>
    <property type="match status" value="1"/>
</dbReference>
<reference evidence="8 9" key="1">
    <citation type="submission" date="2016-10" db="EMBL/GenBank/DDBJ databases">
        <authorList>
            <person name="de Groot N.N."/>
        </authorList>
    </citation>
    <scope>NUCLEOTIDE SEQUENCE [LARGE SCALE GENOMIC DNA]</scope>
    <source>
        <strain evidence="8 9">CGMCC 1.9109</strain>
    </source>
</reference>
<comment type="catalytic activity">
    <reaction evidence="1">
        <text>Hydrolyzes the link between N-acetylmuramoyl residues and L-amino acid residues in certain cell-wall glycopeptides.</text>
        <dbReference type="EC" id="3.5.1.28"/>
    </reaction>
</comment>
<dbReference type="InterPro" id="IPR036505">
    <property type="entry name" value="Amidase/PGRP_sf"/>
</dbReference>
<evidence type="ECO:0000256" key="5">
    <source>
        <dbReference type="ARBA" id="ARBA00023316"/>
    </source>
</evidence>
<sequence>MMKVIEHPSPNWNERPGGQSPDMVVIHYTGMRTGTEALERLCDPKAEVSAHYLIEEDGRIFRLVPDDKRAWHAGVSSWQGRENLNHYSIGIELVNPGHEFGYREFPGRQISSLLDLLTDLKKRHTIPVAHFIGHSDIAPDRKTDPGELFPWKLLAKNGFGLWSDADGSDTEAIARRGDTGDIVGNLNKQLGIVGYPLNHTGSFDAATESIIRAFQAHWRPETVSGCFDKGTAARLADIVSQIRINGERL</sequence>
<dbReference type="GO" id="GO:0071555">
    <property type="term" value="P:cell wall organization"/>
    <property type="evidence" value="ECO:0007669"/>
    <property type="project" value="UniProtKB-KW"/>
</dbReference>
<dbReference type="PANTHER" id="PTHR30417">
    <property type="entry name" value="N-ACETYLMURAMOYL-L-ALANINE AMIDASE AMID"/>
    <property type="match status" value="1"/>
</dbReference>
<dbReference type="RefSeq" id="WP_068304810.1">
    <property type="nucleotide sequence ID" value="NZ_FNAK01000007.1"/>
</dbReference>
<dbReference type="GO" id="GO:0009253">
    <property type="term" value="P:peptidoglycan catabolic process"/>
    <property type="evidence" value="ECO:0007669"/>
    <property type="project" value="InterPro"/>
</dbReference>
<dbReference type="STRING" id="637679.GCA_001550055_02137"/>
<dbReference type="Pfam" id="PF01471">
    <property type="entry name" value="PG_binding_1"/>
    <property type="match status" value="1"/>
</dbReference>
<dbReference type="Proteomes" id="UP000183685">
    <property type="component" value="Unassembled WGS sequence"/>
</dbReference>
<evidence type="ECO:0000256" key="4">
    <source>
        <dbReference type="ARBA" id="ARBA00022801"/>
    </source>
</evidence>
<dbReference type="InterPro" id="IPR002477">
    <property type="entry name" value="Peptidoglycan-bd-like"/>
</dbReference>
<name>A0A1G7DLZ7_9PROT</name>
<evidence type="ECO:0000256" key="6">
    <source>
        <dbReference type="SAM" id="MobiDB-lite"/>
    </source>
</evidence>